<reference evidence="8 9" key="1">
    <citation type="submission" date="2019-03" db="EMBL/GenBank/DDBJ databases">
        <title>Metabolic potential of uncultured bacteria and archaea associated with petroleum seepage in deep-sea sediments.</title>
        <authorList>
            <person name="Dong X."/>
            <person name="Hubert C."/>
        </authorList>
    </citation>
    <scope>NUCLEOTIDE SEQUENCE [LARGE SCALE GENOMIC DNA]</scope>
    <source>
        <strain evidence="8">E44_bin7</strain>
    </source>
</reference>
<feature type="non-terminal residue" evidence="8">
    <location>
        <position position="1"/>
    </location>
</feature>
<dbReference type="CDD" id="cd01335">
    <property type="entry name" value="Radical_SAM"/>
    <property type="match status" value="1"/>
</dbReference>
<keyword evidence="2" id="KW-0004">4Fe-4S</keyword>
<evidence type="ECO:0000256" key="3">
    <source>
        <dbReference type="ARBA" id="ARBA00022691"/>
    </source>
</evidence>
<dbReference type="EMBL" id="SOKJ01000351">
    <property type="protein sequence ID" value="TET08556.1"/>
    <property type="molecule type" value="Genomic_DNA"/>
</dbReference>
<keyword evidence="3" id="KW-0949">S-adenosyl-L-methionine</keyword>
<dbReference type="SFLD" id="SFLDG01067">
    <property type="entry name" value="SPASM/twitch_domain_containing"/>
    <property type="match status" value="1"/>
</dbReference>
<dbReference type="Pfam" id="PF04055">
    <property type="entry name" value="Radical_SAM"/>
    <property type="match status" value="1"/>
</dbReference>
<comment type="cofactor">
    <cofactor evidence="1">
        <name>[4Fe-4S] cluster</name>
        <dbReference type="ChEBI" id="CHEBI:49883"/>
    </cofactor>
</comment>
<evidence type="ECO:0000256" key="5">
    <source>
        <dbReference type="ARBA" id="ARBA00023004"/>
    </source>
</evidence>
<proteinExistence type="predicted"/>
<dbReference type="SFLD" id="SFLDG01386">
    <property type="entry name" value="main_SPASM_domain-containing"/>
    <property type="match status" value="1"/>
</dbReference>
<keyword evidence="4" id="KW-0479">Metal-binding</keyword>
<evidence type="ECO:0000256" key="2">
    <source>
        <dbReference type="ARBA" id="ARBA00022485"/>
    </source>
</evidence>
<dbReference type="PANTHER" id="PTHR11228:SF7">
    <property type="entry name" value="PQQA PEPTIDE CYCLASE"/>
    <property type="match status" value="1"/>
</dbReference>
<accession>A0A523RS55</accession>
<dbReference type="InterPro" id="IPR050377">
    <property type="entry name" value="Radical_SAM_PqqE_MftC-like"/>
</dbReference>
<dbReference type="SFLD" id="SFLDS00029">
    <property type="entry name" value="Radical_SAM"/>
    <property type="match status" value="1"/>
</dbReference>
<dbReference type="PIRSF" id="PIRSF037420">
    <property type="entry name" value="PQQ_syn_pqqE"/>
    <property type="match status" value="1"/>
</dbReference>
<evidence type="ECO:0000256" key="6">
    <source>
        <dbReference type="ARBA" id="ARBA00023014"/>
    </source>
</evidence>
<dbReference type="PANTHER" id="PTHR11228">
    <property type="entry name" value="RADICAL SAM DOMAIN PROTEIN"/>
    <property type="match status" value="1"/>
</dbReference>
<dbReference type="AlphaFoldDB" id="A0A523RS55"/>
<protein>
    <submittedName>
        <fullName evidence="8">Radical SAM protein</fullName>
    </submittedName>
</protein>
<dbReference type="InterPro" id="IPR006638">
    <property type="entry name" value="Elp3/MiaA/NifB-like_rSAM"/>
</dbReference>
<comment type="caution">
    <text evidence="8">The sequence shown here is derived from an EMBL/GenBank/DDBJ whole genome shotgun (WGS) entry which is preliminary data.</text>
</comment>
<evidence type="ECO:0000259" key="7">
    <source>
        <dbReference type="PROSITE" id="PS51918"/>
    </source>
</evidence>
<dbReference type="GO" id="GO:0003824">
    <property type="term" value="F:catalytic activity"/>
    <property type="evidence" value="ECO:0007669"/>
    <property type="project" value="InterPro"/>
</dbReference>
<gene>
    <name evidence="8" type="ORF">E3J84_06115</name>
</gene>
<evidence type="ECO:0000256" key="4">
    <source>
        <dbReference type="ARBA" id="ARBA00022723"/>
    </source>
</evidence>
<dbReference type="SUPFAM" id="SSF102114">
    <property type="entry name" value="Radical SAM enzymes"/>
    <property type="match status" value="1"/>
</dbReference>
<feature type="domain" description="Radical SAM core" evidence="7">
    <location>
        <begin position="19"/>
        <end position="241"/>
    </location>
</feature>
<name>A0A523RS55_UNCAE</name>
<dbReference type="Gene3D" id="3.20.20.70">
    <property type="entry name" value="Aldolase class I"/>
    <property type="match status" value="1"/>
</dbReference>
<sequence>YIEKVDLDRFPVWQKIKNKGHLSQVSMELTERCNNNCVHCYINLAADDEEPKKKEITFPEIKAIADEAVKMGCLSWHLTGGEPLLREDFSDIYLYLKRKGIRVTLFTNATLINSQMVNLFRKYPPQNLDVSIYGLSKKTYEAVTRNCGSFDAFRQGINLLKENHISFTLKAAVLPQNFHEINKMRNFVQSFTGEPLGVTLELNLGSRFDRGSKRDQIKKLRLPPEKVTEILKQDEKRYRKDIEKFCQKFLGVRADDRLFICGAGVGDCHIDAYNNFQLCMLLRHPDYVYSLRKGSFKDAWEKFIPRVREIRANSKKYAEKCQRCFLKSLCEQCPAWSWMEHGVLDEPVEYLCEIAHTEAVWLGLLKEREKAWEVKVRNGAKRPATLSSHL</sequence>
<dbReference type="InterPro" id="IPR013785">
    <property type="entry name" value="Aldolase_TIM"/>
</dbReference>
<dbReference type="InterPro" id="IPR058240">
    <property type="entry name" value="rSAM_sf"/>
</dbReference>
<keyword evidence="5" id="KW-0408">Iron</keyword>
<evidence type="ECO:0000313" key="8">
    <source>
        <dbReference type="EMBL" id="TET08556.1"/>
    </source>
</evidence>
<evidence type="ECO:0000313" key="9">
    <source>
        <dbReference type="Proteomes" id="UP000316360"/>
    </source>
</evidence>
<dbReference type="PROSITE" id="PS51918">
    <property type="entry name" value="RADICAL_SAM"/>
    <property type="match status" value="1"/>
</dbReference>
<dbReference type="GO" id="GO:0046872">
    <property type="term" value="F:metal ion binding"/>
    <property type="evidence" value="ECO:0007669"/>
    <property type="project" value="UniProtKB-KW"/>
</dbReference>
<dbReference type="GO" id="GO:0051539">
    <property type="term" value="F:4 iron, 4 sulfur cluster binding"/>
    <property type="evidence" value="ECO:0007669"/>
    <property type="project" value="UniProtKB-KW"/>
</dbReference>
<evidence type="ECO:0000256" key="1">
    <source>
        <dbReference type="ARBA" id="ARBA00001966"/>
    </source>
</evidence>
<dbReference type="InterPro" id="IPR017200">
    <property type="entry name" value="PqqE-like"/>
</dbReference>
<dbReference type="InterPro" id="IPR007197">
    <property type="entry name" value="rSAM"/>
</dbReference>
<organism evidence="8 9">
    <name type="scientific">Aerophobetes bacterium</name>
    <dbReference type="NCBI Taxonomy" id="2030807"/>
    <lineage>
        <taxon>Bacteria</taxon>
        <taxon>Candidatus Aerophobota</taxon>
    </lineage>
</organism>
<keyword evidence="6" id="KW-0411">Iron-sulfur</keyword>
<dbReference type="SMART" id="SM00729">
    <property type="entry name" value="Elp3"/>
    <property type="match status" value="1"/>
</dbReference>
<dbReference type="Proteomes" id="UP000316360">
    <property type="component" value="Unassembled WGS sequence"/>
</dbReference>